<keyword evidence="2" id="KW-1185">Reference proteome</keyword>
<dbReference type="EMBL" id="OX459119">
    <property type="protein sequence ID" value="CAI9094540.1"/>
    <property type="molecule type" value="Genomic_DNA"/>
</dbReference>
<protein>
    <submittedName>
        <fullName evidence="1">OLC1v1030300C1</fullName>
    </submittedName>
</protein>
<dbReference type="Gene3D" id="3.60.10.10">
    <property type="entry name" value="Endonuclease/exonuclease/phosphatase"/>
    <property type="match status" value="1"/>
</dbReference>
<dbReference type="AlphaFoldDB" id="A0AAV1CGG5"/>
<reference evidence="1" key="1">
    <citation type="submission" date="2023-03" db="EMBL/GenBank/DDBJ databases">
        <authorList>
            <person name="Julca I."/>
        </authorList>
    </citation>
    <scope>NUCLEOTIDE SEQUENCE</scope>
</reference>
<accession>A0AAV1CGG5</accession>
<dbReference type="InterPro" id="IPR036691">
    <property type="entry name" value="Endo/exonu/phosph_ase_sf"/>
</dbReference>
<proteinExistence type="predicted"/>
<sequence length="326" mass="36273">MARQAKGKKVGVRAPVKVRRPAVAESGEASGIKSGLGTELGLCTPIRGANSSSDSLSNKANLMVEEMCNRKIVESGSQLERKHEELGCKTGDPNWSKYPDKIRTVHVKLDYVDPQWLLGFLKQSRNLLNLIQWLLRALKAVQNPVQPDTATVSAPDKGEEGVIKGNQVKAEQYNGNPVTDYRIWTRKEGKQAAITGTIPINNIIVWNIRGLHSPLKERELKQLVSSTYASIIGVVEVKMKDEKLAEYMKCHWTEYEIQVVYGANTKCERTILLNQLQQVGQGIKEVWIMAGDFNSVVNSEENLGGLPVTLADIGEFKMTIDECNLW</sequence>
<dbReference type="Proteomes" id="UP001161247">
    <property type="component" value="Chromosome 2"/>
</dbReference>
<name>A0AAV1CGG5_OLDCO</name>
<evidence type="ECO:0000313" key="1">
    <source>
        <dbReference type="EMBL" id="CAI9094540.1"/>
    </source>
</evidence>
<gene>
    <name evidence="1" type="ORF">OLC1_LOCUS5681</name>
</gene>
<dbReference type="SUPFAM" id="SSF56219">
    <property type="entry name" value="DNase I-like"/>
    <property type="match status" value="1"/>
</dbReference>
<organism evidence="1 2">
    <name type="scientific">Oldenlandia corymbosa var. corymbosa</name>
    <dbReference type="NCBI Taxonomy" id="529605"/>
    <lineage>
        <taxon>Eukaryota</taxon>
        <taxon>Viridiplantae</taxon>
        <taxon>Streptophyta</taxon>
        <taxon>Embryophyta</taxon>
        <taxon>Tracheophyta</taxon>
        <taxon>Spermatophyta</taxon>
        <taxon>Magnoliopsida</taxon>
        <taxon>eudicotyledons</taxon>
        <taxon>Gunneridae</taxon>
        <taxon>Pentapetalae</taxon>
        <taxon>asterids</taxon>
        <taxon>lamiids</taxon>
        <taxon>Gentianales</taxon>
        <taxon>Rubiaceae</taxon>
        <taxon>Rubioideae</taxon>
        <taxon>Spermacoceae</taxon>
        <taxon>Hedyotis-Oldenlandia complex</taxon>
        <taxon>Oldenlandia</taxon>
    </lineage>
</organism>
<evidence type="ECO:0000313" key="2">
    <source>
        <dbReference type="Proteomes" id="UP001161247"/>
    </source>
</evidence>